<accession>A0A450WRF9</accession>
<reference evidence="1" key="1">
    <citation type="submission" date="2019-02" db="EMBL/GenBank/DDBJ databases">
        <authorList>
            <person name="Gruber-Vodicka R. H."/>
            <person name="Seah K. B. B."/>
        </authorList>
    </citation>
    <scope>NUCLEOTIDE SEQUENCE</scope>
    <source>
        <strain evidence="1">BECK_S313</strain>
    </source>
</reference>
<name>A0A450WRF9_9GAMM</name>
<gene>
    <name evidence="1" type="ORF">BECKLPF1236B_GA0070989_11809</name>
</gene>
<sequence length="57" mass="6464">MTYPYRDGGRGGNYEPVMDSKTGARKALARPISSIFRFEDRTLPIKIKILVILYSIS</sequence>
<dbReference type="AlphaFoldDB" id="A0A450WRF9"/>
<protein>
    <submittedName>
        <fullName evidence="1">Uncharacterized protein</fullName>
    </submittedName>
</protein>
<organism evidence="1">
    <name type="scientific">Candidatus Kentrum sp. LPFa</name>
    <dbReference type="NCBI Taxonomy" id="2126335"/>
    <lineage>
        <taxon>Bacteria</taxon>
        <taxon>Pseudomonadati</taxon>
        <taxon>Pseudomonadota</taxon>
        <taxon>Gammaproteobacteria</taxon>
        <taxon>Candidatus Kentrum</taxon>
    </lineage>
</organism>
<dbReference type="EMBL" id="CAADFK010000180">
    <property type="protein sequence ID" value="VFK19646.1"/>
    <property type="molecule type" value="Genomic_DNA"/>
</dbReference>
<proteinExistence type="predicted"/>
<evidence type="ECO:0000313" key="1">
    <source>
        <dbReference type="EMBL" id="VFK19646.1"/>
    </source>
</evidence>